<dbReference type="Pfam" id="PF06283">
    <property type="entry name" value="ThuA"/>
    <property type="match status" value="1"/>
</dbReference>
<evidence type="ECO:0000313" key="3">
    <source>
        <dbReference type="Proteomes" id="UP000263900"/>
    </source>
</evidence>
<dbReference type="Proteomes" id="UP000263900">
    <property type="component" value="Chromosome"/>
</dbReference>
<keyword evidence="3" id="KW-1185">Reference proteome</keyword>
<organism evidence="2 3">
    <name type="scientific">Paraflavitalea soli</name>
    <dbReference type="NCBI Taxonomy" id="2315862"/>
    <lineage>
        <taxon>Bacteria</taxon>
        <taxon>Pseudomonadati</taxon>
        <taxon>Bacteroidota</taxon>
        <taxon>Chitinophagia</taxon>
        <taxon>Chitinophagales</taxon>
        <taxon>Chitinophagaceae</taxon>
        <taxon>Paraflavitalea</taxon>
    </lineage>
</organism>
<gene>
    <name evidence="2" type="ORF">D3H65_26825</name>
</gene>
<name>A0A3B7MXF5_9BACT</name>
<dbReference type="InterPro" id="IPR029062">
    <property type="entry name" value="Class_I_gatase-like"/>
</dbReference>
<dbReference type="OrthoDB" id="1117240at2"/>
<dbReference type="PANTHER" id="PTHR40469:SF2">
    <property type="entry name" value="GALACTOSE-BINDING DOMAIN-LIKE SUPERFAMILY PROTEIN"/>
    <property type="match status" value="1"/>
</dbReference>
<dbReference type="Gene3D" id="3.40.50.880">
    <property type="match status" value="1"/>
</dbReference>
<feature type="domain" description="ThuA-like" evidence="1">
    <location>
        <begin position="27"/>
        <end position="248"/>
    </location>
</feature>
<dbReference type="KEGG" id="pseg:D3H65_26825"/>
<dbReference type="EMBL" id="CP032157">
    <property type="protein sequence ID" value="AXY78798.1"/>
    <property type="molecule type" value="Genomic_DNA"/>
</dbReference>
<dbReference type="AlphaFoldDB" id="A0A3B7MXF5"/>
<evidence type="ECO:0000259" key="1">
    <source>
        <dbReference type="Pfam" id="PF06283"/>
    </source>
</evidence>
<sequence>MFVFMGFIGLLLCGQGWGQSKAPRFKALAVYENGGHHLAYSKVARPWLDQLAADSSFVIDYITNMDKVDSAYLAPYSLFIQLDYPPYGWPAQAVKAFQEYIEKGKGGWIGFHHATLLGEFDGYAMWPWFSKLMGDIRFTNYIPGFASGRVMVEDSLHPVMKGVGPGFVIAKEEWYTWNKSPRANVQVLASVDEGSYSPASATKMGDHPVIWSNPQVKARNVYIFMGHGPDLFDNVAYTRIFRNAIFWASGH</sequence>
<reference evidence="2 3" key="1">
    <citation type="submission" date="2018-09" db="EMBL/GenBank/DDBJ databases">
        <title>Genome sequencing of strain 6GH32-13.</title>
        <authorList>
            <person name="Weon H.-Y."/>
            <person name="Heo J."/>
            <person name="Kwon S.-W."/>
        </authorList>
    </citation>
    <scope>NUCLEOTIDE SEQUENCE [LARGE SCALE GENOMIC DNA]</scope>
    <source>
        <strain evidence="2 3">5GH32-13</strain>
    </source>
</reference>
<dbReference type="SUPFAM" id="SSF52317">
    <property type="entry name" value="Class I glutamine amidotransferase-like"/>
    <property type="match status" value="1"/>
</dbReference>
<proteinExistence type="predicted"/>
<accession>A0A3B7MXF5</accession>
<protein>
    <submittedName>
        <fullName evidence="2">ThuA domain-containing protein</fullName>
    </submittedName>
</protein>
<evidence type="ECO:0000313" key="2">
    <source>
        <dbReference type="EMBL" id="AXY78798.1"/>
    </source>
</evidence>
<dbReference type="InterPro" id="IPR029010">
    <property type="entry name" value="ThuA-like"/>
</dbReference>
<dbReference type="PANTHER" id="PTHR40469">
    <property type="entry name" value="SECRETED GLYCOSYL HYDROLASE"/>
    <property type="match status" value="1"/>
</dbReference>